<dbReference type="EMBL" id="KV441481">
    <property type="protein sequence ID" value="OAG19403.1"/>
    <property type="molecule type" value="Genomic_DNA"/>
</dbReference>
<keyword evidence="3 7" id="KW-0812">Transmembrane</keyword>
<comment type="similarity">
    <text evidence="2">Belongs to the ADIPOR family.</text>
</comment>
<reference evidence="11" key="2">
    <citation type="journal article" date="2019" name="bioRxiv">
        <title>Genomics, evolutionary history and diagnostics of the Alternaria alternata species group including apple and Asian pear pathotypes.</title>
        <authorList>
            <person name="Armitage A.D."/>
            <person name="Cockerton H.M."/>
            <person name="Sreenivasaprasad S."/>
            <person name="Woodhall J.W."/>
            <person name="Lane C.R."/>
            <person name="Harrison R.J."/>
            <person name="Clarkson J.P."/>
        </authorList>
    </citation>
    <scope>NUCLEOTIDE SEQUENCE [LARGE SCALE GENOMIC DNA]</scope>
    <source>
        <strain evidence="11">FERA 1177</strain>
    </source>
</reference>
<feature type="binding site" evidence="6">
    <location>
        <position position="272"/>
    </location>
    <ligand>
        <name>Zn(2+)</name>
        <dbReference type="ChEBI" id="CHEBI:29105"/>
    </ligand>
</feature>
<feature type="transmembrane region" description="Helical" evidence="7">
    <location>
        <begin position="141"/>
        <end position="159"/>
    </location>
</feature>
<keyword evidence="4 7" id="KW-1133">Transmembrane helix</keyword>
<reference evidence="9" key="3">
    <citation type="journal article" date="2019" name="J. ISSAAS">
        <title>Genomics, evolutionary history and diagnostics of the Alternaria alternata species group including apple and Asian pear pathotypes.</title>
        <authorList>
            <person name="Armitage A.D."/>
            <person name="Cockerton H.M."/>
            <person name="Sreenivasaprasad S."/>
            <person name="Woodhall J."/>
            <person name="Lane C."/>
            <person name="Harrison R.J."/>
            <person name="Clarkson J.P."/>
        </authorList>
    </citation>
    <scope>NUCLEOTIDE SEQUENCE</scope>
    <source>
        <strain evidence="9">FERA 1177</strain>
    </source>
</reference>
<evidence type="ECO:0000256" key="6">
    <source>
        <dbReference type="PIRSR" id="PIRSR604254-1"/>
    </source>
</evidence>
<feature type="binding site" evidence="6">
    <location>
        <position position="268"/>
    </location>
    <ligand>
        <name>Zn(2+)</name>
        <dbReference type="ChEBI" id="CHEBI:29105"/>
    </ligand>
</feature>
<dbReference type="GO" id="GO:0038023">
    <property type="term" value="F:signaling receptor activity"/>
    <property type="evidence" value="ECO:0007669"/>
    <property type="project" value="TreeGrafter"/>
</dbReference>
<evidence type="ECO:0000256" key="1">
    <source>
        <dbReference type="ARBA" id="ARBA00004141"/>
    </source>
</evidence>
<dbReference type="EMBL" id="PDXD01000025">
    <property type="protein sequence ID" value="RYN72536.1"/>
    <property type="molecule type" value="Genomic_DNA"/>
</dbReference>
<protein>
    <submittedName>
        <fullName evidence="8">HlyIII-domain-containing protein</fullName>
    </submittedName>
</protein>
<dbReference type="GO" id="GO:0046872">
    <property type="term" value="F:metal ion binding"/>
    <property type="evidence" value="ECO:0007669"/>
    <property type="project" value="UniProtKB-KW"/>
</dbReference>
<feature type="transmembrane region" description="Helical" evidence="7">
    <location>
        <begin position="68"/>
        <end position="89"/>
    </location>
</feature>
<dbReference type="InterPro" id="IPR004254">
    <property type="entry name" value="AdipoR/HlyIII-related"/>
</dbReference>
<dbReference type="PANTHER" id="PTHR20855">
    <property type="entry name" value="ADIPOR/PROGESTIN RECEPTOR-RELATED"/>
    <property type="match status" value="1"/>
</dbReference>
<evidence type="ECO:0000313" key="8">
    <source>
        <dbReference type="EMBL" id="OAG19403.1"/>
    </source>
</evidence>
<keyword evidence="5 7" id="KW-0472">Membrane</keyword>
<dbReference type="GO" id="GO:0006882">
    <property type="term" value="P:intracellular zinc ion homeostasis"/>
    <property type="evidence" value="ECO:0007669"/>
    <property type="project" value="TreeGrafter"/>
</dbReference>
<evidence type="ECO:0000256" key="5">
    <source>
        <dbReference type="ARBA" id="ARBA00023136"/>
    </source>
</evidence>
<gene>
    <name evidence="9" type="ORF">AA0117_g8516</name>
    <name evidence="8" type="ORF">CC77DRAFT_164079</name>
</gene>
<evidence type="ECO:0000313" key="10">
    <source>
        <dbReference type="Proteomes" id="UP000077248"/>
    </source>
</evidence>
<dbReference type="Proteomes" id="UP000291422">
    <property type="component" value="Unassembled WGS sequence"/>
</dbReference>
<proteinExistence type="inferred from homology"/>
<evidence type="ECO:0000256" key="4">
    <source>
        <dbReference type="ARBA" id="ARBA00022989"/>
    </source>
</evidence>
<evidence type="ECO:0000256" key="7">
    <source>
        <dbReference type="SAM" id="Phobius"/>
    </source>
</evidence>
<feature type="binding site" evidence="6">
    <location>
        <position position="122"/>
    </location>
    <ligand>
        <name>Zn(2+)</name>
        <dbReference type="ChEBI" id="CHEBI:29105"/>
    </ligand>
</feature>
<evidence type="ECO:0000256" key="2">
    <source>
        <dbReference type="ARBA" id="ARBA00007018"/>
    </source>
</evidence>
<dbReference type="VEuPathDB" id="FungiDB:CC77DRAFT_164079"/>
<dbReference type="GO" id="GO:0016020">
    <property type="term" value="C:membrane"/>
    <property type="evidence" value="ECO:0007669"/>
    <property type="project" value="UniProtKB-SubCell"/>
</dbReference>
<evidence type="ECO:0000256" key="3">
    <source>
        <dbReference type="ARBA" id="ARBA00022692"/>
    </source>
</evidence>
<evidence type="ECO:0000313" key="11">
    <source>
        <dbReference type="Proteomes" id="UP000291422"/>
    </source>
</evidence>
<keyword evidence="6" id="KW-0479">Metal-binding</keyword>
<dbReference type="KEGG" id="aalt:CC77DRAFT_164079"/>
<dbReference type="PANTHER" id="PTHR20855:SF52">
    <property type="entry name" value="ADIPONECTIN RECEPTOR PROTEIN"/>
    <property type="match status" value="1"/>
</dbReference>
<dbReference type="GeneID" id="29115963"/>
<accession>A0A177DI38</accession>
<feature type="transmembrane region" description="Helical" evidence="7">
    <location>
        <begin position="229"/>
        <end position="250"/>
    </location>
</feature>
<feature type="transmembrane region" description="Helical" evidence="7">
    <location>
        <begin position="270"/>
        <end position="290"/>
    </location>
</feature>
<dbReference type="Pfam" id="PF03006">
    <property type="entry name" value="HlyIII"/>
    <property type="match status" value="1"/>
</dbReference>
<dbReference type="OMA" id="CELISYD"/>
<sequence>MSLYTAPLTTTKGEEAKTTPKRLLQTFQEVQAWQRDNEYLRNHYRSTTGSYRECLKSLSYLHNQTGNIYTHLIGAVVILSYGIYAYNSVSARYVTADINDLLAFGVFIGSAVACFGISATFHMFGNHSSAVYHTWLQLDLYGIFILIVGTVYSGTYYGFYCERQYWMLYSVGITTIVTGAATLCSIPRFRTPKWRWARATLFCAIGWSGAVPMTHAAQSFGIEQADKQMGWWLMICEGLCYITGAFIYAIRFPERFRPGLFDIWGCSHQIFHLCAVGGAAWHLVALLKAFDYNHDPATRRC</sequence>
<dbReference type="Proteomes" id="UP000077248">
    <property type="component" value="Unassembled WGS sequence"/>
</dbReference>
<dbReference type="AlphaFoldDB" id="A0A177DI38"/>
<reference evidence="8 10" key="1">
    <citation type="submission" date="2016-05" db="EMBL/GenBank/DDBJ databases">
        <title>Comparative analysis of secretome profiles of manganese(II)-oxidizing ascomycete fungi.</title>
        <authorList>
            <consortium name="DOE Joint Genome Institute"/>
            <person name="Zeiner C.A."/>
            <person name="Purvine S.O."/>
            <person name="Zink E.M."/>
            <person name="Wu S."/>
            <person name="Pasa-Tolic L."/>
            <person name="Chaput D.L."/>
            <person name="Haridas S."/>
            <person name="Grigoriev I.V."/>
            <person name="Santelli C.M."/>
            <person name="Hansel C.M."/>
        </authorList>
    </citation>
    <scope>NUCLEOTIDE SEQUENCE [LARGE SCALE GENOMIC DNA]</scope>
    <source>
        <strain evidence="8 10">SRC1lrK2f</strain>
    </source>
</reference>
<organism evidence="8 10">
    <name type="scientific">Alternaria alternata</name>
    <name type="common">Alternaria rot fungus</name>
    <name type="synonym">Torula alternata</name>
    <dbReference type="NCBI Taxonomy" id="5599"/>
    <lineage>
        <taxon>Eukaryota</taxon>
        <taxon>Fungi</taxon>
        <taxon>Dikarya</taxon>
        <taxon>Ascomycota</taxon>
        <taxon>Pezizomycotina</taxon>
        <taxon>Dothideomycetes</taxon>
        <taxon>Pleosporomycetidae</taxon>
        <taxon>Pleosporales</taxon>
        <taxon>Pleosporineae</taxon>
        <taxon>Pleosporaceae</taxon>
        <taxon>Alternaria</taxon>
        <taxon>Alternaria sect. Alternaria</taxon>
        <taxon>Alternaria alternata complex</taxon>
    </lineage>
</organism>
<dbReference type="RefSeq" id="XP_018384824.1">
    <property type="nucleotide sequence ID" value="XM_018530369.1"/>
</dbReference>
<feature type="transmembrane region" description="Helical" evidence="7">
    <location>
        <begin position="196"/>
        <end position="217"/>
    </location>
</feature>
<comment type="subcellular location">
    <subcellularLocation>
        <location evidence="1">Membrane</location>
        <topology evidence="1">Multi-pass membrane protein</topology>
    </subcellularLocation>
</comment>
<evidence type="ECO:0000313" key="9">
    <source>
        <dbReference type="EMBL" id="RYN72536.1"/>
    </source>
</evidence>
<keyword evidence="6" id="KW-0862">Zinc</keyword>
<name>A0A177DI38_ALTAL</name>
<feature type="transmembrane region" description="Helical" evidence="7">
    <location>
        <begin position="101"/>
        <end position="121"/>
    </location>
</feature>
<feature type="transmembrane region" description="Helical" evidence="7">
    <location>
        <begin position="166"/>
        <end position="190"/>
    </location>
</feature>
<keyword evidence="10" id="KW-1185">Reference proteome</keyword>